<reference evidence="2" key="1">
    <citation type="submission" date="2022-11" db="UniProtKB">
        <authorList>
            <consortium name="WormBaseParasite"/>
        </authorList>
    </citation>
    <scope>IDENTIFICATION</scope>
</reference>
<protein>
    <submittedName>
        <fullName evidence="2">Methionine synthase reductase</fullName>
    </submittedName>
</protein>
<accession>A0AC34Q9J7</accession>
<evidence type="ECO:0000313" key="1">
    <source>
        <dbReference type="Proteomes" id="UP000887576"/>
    </source>
</evidence>
<dbReference type="Proteomes" id="UP000887576">
    <property type="component" value="Unplaced"/>
</dbReference>
<proteinExistence type="predicted"/>
<name>A0AC34Q9J7_9BILA</name>
<evidence type="ECO:0000313" key="2">
    <source>
        <dbReference type="WBParaSite" id="JU765_v2.g14359.t2"/>
    </source>
</evidence>
<dbReference type="WBParaSite" id="JU765_v2.g14359.t2">
    <property type="protein sequence ID" value="JU765_v2.g14359.t2"/>
    <property type="gene ID" value="JU765_v2.g14359"/>
</dbReference>
<sequence length="930" mass="104672">MDEVDKKFFIEKEELAVIVVSSTGDGDPPENAHRFFRKLSRKDLENNFLGNLEYALLGLGDSNYSTFQGAPKKLEKILTNLGAKKILETAKKILETGVADDQVGLELAVEPWTEKLYCFLAKRFGCNSEDQHTAEISPKVFTESLTKLIGEKTADLKMANGDAEQMLPFLEIKPKPFSENEPNLVRGSETLRNEANLRIPVAPQNFIVSAVSHEKMNMSDFKWQNGDRFPGQFSEPIMARVVGQSEISLEGQVHKPKRQLDIFITEESDAASHFLQNCDAGDSVYFIFSNPKNEVDFILDRLSLLPVADNKLTISVDSATEKRDPKIPGYIPSPCSLRYLLTYCLDFRRAPGRPVLRIFAEHAKDEKEKRRLLELAVEPWTEKLYDFLAKRFGCNSEDQHTAEISPKVFTESLTKLIGEKTADLKMANGDGEQLLPFLEIKPKPFSENEPNLVRGSETLRNEANLRIPVAPQNFVVSAVSHEKMNMSDFKWQNGDQGQVHKPKRQLDIFITEESDAASHFLQNCDAGDSVYFIFSNPKNEVDFILDRLSLLPVADNKLTISVDSATEKRDPKIPGYIPSPCSLRYLLTYCLDFRRAPGRPVLRIFAEHAKDEKEKRRLLELCSAQGVQEFTSFVRQAAISLVDLLIAFPSCSPPIDRLIELLPRLIPRPYSVANHQSRKLLPRLIPRPYSVANHQSRSGKRIRFVFSLLNFPAVKGVQFERFGVCSTYLRSLQVGDSVRVILKEPSKFRLPPIAAPQLPILEVPLILIGPGTGVAPFASFFQKLLGRKIAGEVVPDVKRYLFYGSVDLSKEFILKEELESLNREGIITDLVLCESKANNGLPKYVQEALTARGKEIKALTARGKEISDLIFAENSKALIFACGDAKGMSKDLWACFAQIFTDHSGKPAEEIPAILKKLKDDERYIEDVWS</sequence>
<organism evidence="1 2">
    <name type="scientific">Panagrolaimus sp. JU765</name>
    <dbReference type="NCBI Taxonomy" id="591449"/>
    <lineage>
        <taxon>Eukaryota</taxon>
        <taxon>Metazoa</taxon>
        <taxon>Ecdysozoa</taxon>
        <taxon>Nematoda</taxon>
        <taxon>Chromadorea</taxon>
        <taxon>Rhabditida</taxon>
        <taxon>Tylenchina</taxon>
        <taxon>Panagrolaimomorpha</taxon>
        <taxon>Panagrolaimoidea</taxon>
        <taxon>Panagrolaimidae</taxon>
        <taxon>Panagrolaimus</taxon>
    </lineage>
</organism>